<keyword evidence="11" id="KW-1185">Reference proteome</keyword>
<dbReference type="AlphaFoldDB" id="A0A9P4UXQ4"/>
<keyword evidence="2" id="KW-0723">Serine/threonine-protein kinase</keyword>
<keyword evidence="5 10" id="KW-0418">Kinase</keyword>
<feature type="domain" description="Protein kinase" evidence="9">
    <location>
        <begin position="1"/>
        <end position="226"/>
    </location>
</feature>
<dbReference type="OrthoDB" id="310217at2759"/>
<evidence type="ECO:0000256" key="7">
    <source>
        <dbReference type="ARBA" id="ARBA00047899"/>
    </source>
</evidence>
<dbReference type="GO" id="GO:0004674">
    <property type="term" value="F:protein serine/threonine kinase activity"/>
    <property type="evidence" value="ECO:0007669"/>
    <property type="project" value="UniProtKB-KW"/>
</dbReference>
<evidence type="ECO:0000256" key="8">
    <source>
        <dbReference type="ARBA" id="ARBA00048679"/>
    </source>
</evidence>
<evidence type="ECO:0000256" key="6">
    <source>
        <dbReference type="ARBA" id="ARBA00022840"/>
    </source>
</evidence>
<dbReference type="SUPFAM" id="SSF56112">
    <property type="entry name" value="Protein kinase-like (PK-like)"/>
    <property type="match status" value="1"/>
</dbReference>
<dbReference type="InterPro" id="IPR000719">
    <property type="entry name" value="Prot_kinase_dom"/>
</dbReference>
<evidence type="ECO:0000256" key="3">
    <source>
        <dbReference type="ARBA" id="ARBA00022679"/>
    </source>
</evidence>
<gene>
    <name evidence="10" type="ORF">EJ04DRAFT_527961</name>
</gene>
<dbReference type="EMBL" id="ML996251">
    <property type="protein sequence ID" value="KAF2729256.1"/>
    <property type="molecule type" value="Genomic_DNA"/>
</dbReference>
<organism evidence="10 11">
    <name type="scientific">Polyplosphaeria fusca</name>
    <dbReference type="NCBI Taxonomy" id="682080"/>
    <lineage>
        <taxon>Eukaryota</taxon>
        <taxon>Fungi</taxon>
        <taxon>Dikarya</taxon>
        <taxon>Ascomycota</taxon>
        <taxon>Pezizomycotina</taxon>
        <taxon>Dothideomycetes</taxon>
        <taxon>Pleosporomycetidae</taxon>
        <taxon>Pleosporales</taxon>
        <taxon>Tetraplosphaeriaceae</taxon>
        <taxon>Polyplosphaeria</taxon>
    </lineage>
</organism>
<dbReference type="InterPro" id="IPR011009">
    <property type="entry name" value="Kinase-like_dom_sf"/>
</dbReference>
<keyword evidence="4" id="KW-0547">Nucleotide-binding</keyword>
<evidence type="ECO:0000259" key="9">
    <source>
        <dbReference type="PROSITE" id="PS50011"/>
    </source>
</evidence>
<dbReference type="InterPro" id="IPR008271">
    <property type="entry name" value="Ser/Thr_kinase_AS"/>
</dbReference>
<evidence type="ECO:0000256" key="1">
    <source>
        <dbReference type="ARBA" id="ARBA00012513"/>
    </source>
</evidence>
<dbReference type="InterPro" id="IPR050660">
    <property type="entry name" value="NEK_Ser/Thr_kinase"/>
</dbReference>
<dbReference type="PANTHER" id="PTHR43671:SF98">
    <property type="entry name" value="SERINE_THREONINE-PROTEIN KINASE NEK11"/>
    <property type="match status" value="1"/>
</dbReference>
<proteinExistence type="predicted"/>
<dbReference type="Proteomes" id="UP000799444">
    <property type="component" value="Unassembled WGS sequence"/>
</dbReference>
<evidence type="ECO:0000313" key="10">
    <source>
        <dbReference type="EMBL" id="KAF2729256.1"/>
    </source>
</evidence>
<dbReference type="GO" id="GO:0005524">
    <property type="term" value="F:ATP binding"/>
    <property type="evidence" value="ECO:0007669"/>
    <property type="project" value="UniProtKB-KW"/>
</dbReference>
<dbReference type="EC" id="2.7.11.1" evidence="1"/>
<evidence type="ECO:0000256" key="4">
    <source>
        <dbReference type="ARBA" id="ARBA00022741"/>
    </source>
</evidence>
<dbReference type="GO" id="GO:0005634">
    <property type="term" value="C:nucleus"/>
    <property type="evidence" value="ECO:0007669"/>
    <property type="project" value="TreeGrafter"/>
</dbReference>
<protein>
    <recommendedName>
        <fullName evidence="1">non-specific serine/threonine protein kinase</fullName>
        <ecNumber evidence="1">2.7.11.1</ecNumber>
    </recommendedName>
</protein>
<sequence length="249" mass="27856">MNQLKHDNIVHFAGADIDVGSGRASLSLEVCCLGAMDTVISRYYARNLRIIEDLMWKTFWNMSLALCYLQTGVDARISAVNGRSIHSLPNWSRIQHHDLKPGNILLKPGTGMLPRCVVADFGCSLKSSDVASGRAFFRVSRCAAAFAPLEYPQPCDRSDVYQLGLIIHCMARLRQTPNSIIIRLQSRPTSSKYSASLNSLVSMCLHPNPMSRVDARELPRLVHSQMQLYGARHMRRSSLPDWAFGKIKP</sequence>
<dbReference type="PROSITE" id="PS00108">
    <property type="entry name" value="PROTEIN_KINASE_ST"/>
    <property type="match status" value="1"/>
</dbReference>
<reference evidence="10" key="1">
    <citation type="journal article" date="2020" name="Stud. Mycol.">
        <title>101 Dothideomycetes genomes: a test case for predicting lifestyles and emergence of pathogens.</title>
        <authorList>
            <person name="Haridas S."/>
            <person name="Albert R."/>
            <person name="Binder M."/>
            <person name="Bloem J."/>
            <person name="Labutti K."/>
            <person name="Salamov A."/>
            <person name="Andreopoulos B."/>
            <person name="Baker S."/>
            <person name="Barry K."/>
            <person name="Bills G."/>
            <person name="Bluhm B."/>
            <person name="Cannon C."/>
            <person name="Castanera R."/>
            <person name="Culley D."/>
            <person name="Daum C."/>
            <person name="Ezra D."/>
            <person name="Gonzalez J."/>
            <person name="Henrissat B."/>
            <person name="Kuo A."/>
            <person name="Liang C."/>
            <person name="Lipzen A."/>
            <person name="Lutzoni F."/>
            <person name="Magnuson J."/>
            <person name="Mondo S."/>
            <person name="Nolan M."/>
            <person name="Ohm R."/>
            <person name="Pangilinan J."/>
            <person name="Park H.-J."/>
            <person name="Ramirez L."/>
            <person name="Alfaro M."/>
            <person name="Sun H."/>
            <person name="Tritt A."/>
            <person name="Yoshinaga Y."/>
            <person name="Zwiers L.-H."/>
            <person name="Turgeon B."/>
            <person name="Goodwin S."/>
            <person name="Spatafora J."/>
            <person name="Crous P."/>
            <person name="Grigoriev I."/>
        </authorList>
    </citation>
    <scope>NUCLEOTIDE SEQUENCE</scope>
    <source>
        <strain evidence="10">CBS 125425</strain>
    </source>
</reference>
<dbReference type="SMART" id="SM00220">
    <property type="entry name" value="S_TKc"/>
    <property type="match status" value="1"/>
</dbReference>
<evidence type="ECO:0000256" key="5">
    <source>
        <dbReference type="ARBA" id="ARBA00022777"/>
    </source>
</evidence>
<accession>A0A9P4UXQ4</accession>
<dbReference type="PANTHER" id="PTHR43671">
    <property type="entry name" value="SERINE/THREONINE-PROTEIN KINASE NEK"/>
    <property type="match status" value="1"/>
</dbReference>
<evidence type="ECO:0000256" key="2">
    <source>
        <dbReference type="ARBA" id="ARBA00022527"/>
    </source>
</evidence>
<keyword evidence="6" id="KW-0067">ATP-binding</keyword>
<dbReference type="Gene3D" id="1.10.510.10">
    <property type="entry name" value="Transferase(Phosphotransferase) domain 1"/>
    <property type="match status" value="1"/>
</dbReference>
<dbReference type="PROSITE" id="PS50011">
    <property type="entry name" value="PROTEIN_KINASE_DOM"/>
    <property type="match status" value="1"/>
</dbReference>
<comment type="catalytic activity">
    <reaction evidence="7">
        <text>L-threonyl-[protein] + ATP = O-phospho-L-threonyl-[protein] + ADP + H(+)</text>
        <dbReference type="Rhea" id="RHEA:46608"/>
        <dbReference type="Rhea" id="RHEA-COMP:11060"/>
        <dbReference type="Rhea" id="RHEA-COMP:11605"/>
        <dbReference type="ChEBI" id="CHEBI:15378"/>
        <dbReference type="ChEBI" id="CHEBI:30013"/>
        <dbReference type="ChEBI" id="CHEBI:30616"/>
        <dbReference type="ChEBI" id="CHEBI:61977"/>
        <dbReference type="ChEBI" id="CHEBI:456216"/>
        <dbReference type="EC" id="2.7.11.1"/>
    </reaction>
</comment>
<name>A0A9P4UXQ4_9PLEO</name>
<comment type="catalytic activity">
    <reaction evidence="8">
        <text>L-seryl-[protein] + ATP = O-phospho-L-seryl-[protein] + ADP + H(+)</text>
        <dbReference type="Rhea" id="RHEA:17989"/>
        <dbReference type="Rhea" id="RHEA-COMP:9863"/>
        <dbReference type="Rhea" id="RHEA-COMP:11604"/>
        <dbReference type="ChEBI" id="CHEBI:15378"/>
        <dbReference type="ChEBI" id="CHEBI:29999"/>
        <dbReference type="ChEBI" id="CHEBI:30616"/>
        <dbReference type="ChEBI" id="CHEBI:83421"/>
        <dbReference type="ChEBI" id="CHEBI:456216"/>
        <dbReference type="EC" id="2.7.11.1"/>
    </reaction>
</comment>
<evidence type="ECO:0000313" key="11">
    <source>
        <dbReference type="Proteomes" id="UP000799444"/>
    </source>
</evidence>
<comment type="caution">
    <text evidence="10">The sequence shown here is derived from an EMBL/GenBank/DDBJ whole genome shotgun (WGS) entry which is preliminary data.</text>
</comment>
<keyword evidence="3" id="KW-0808">Transferase</keyword>